<evidence type="ECO:0000256" key="1">
    <source>
        <dbReference type="ARBA" id="ARBA00001393"/>
    </source>
</evidence>
<organism evidence="20 21">
    <name type="scientific">Alteribacillus iranensis</name>
    <dbReference type="NCBI Taxonomy" id="930128"/>
    <lineage>
        <taxon>Bacteria</taxon>
        <taxon>Bacillati</taxon>
        <taxon>Bacillota</taxon>
        <taxon>Bacilli</taxon>
        <taxon>Bacillales</taxon>
        <taxon>Bacillaceae</taxon>
        <taxon>Alteribacillus</taxon>
    </lineage>
</organism>
<feature type="binding site" evidence="17">
    <location>
        <begin position="106"/>
        <end position="110"/>
    </location>
    <ligand>
        <name>NAD(+)</name>
        <dbReference type="ChEBI" id="CHEBI:57540"/>
    </ligand>
</feature>
<dbReference type="InterPro" id="IPR056179">
    <property type="entry name" value="DHQS_C"/>
</dbReference>
<evidence type="ECO:0000256" key="6">
    <source>
        <dbReference type="ARBA" id="ARBA00013031"/>
    </source>
</evidence>
<dbReference type="Proteomes" id="UP000199516">
    <property type="component" value="Unassembled WGS sequence"/>
</dbReference>
<feature type="binding site" evidence="17">
    <location>
        <position position="247"/>
    </location>
    <ligand>
        <name>Zn(2+)</name>
        <dbReference type="ChEBI" id="CHEBI:29105"/>
    </ligand>
</feature>
<keyword evidence="11 17" id="KW-0547">Nucleotide-binding</keyword>
<dbReference type="GO" id="GO:0000166">
    <property type="term" value="F:nucleotide binding"/>
    <property type="evidence" value="ECO:0007669"/>
    <property type="project" value="UniProtKB-KW"/>
</dbReference>
<protein>
    <recommendedName>
        <fullName evidence="7 17">3-dehydroquinate synthase</fullName>
        <shortName evidence="17">DHQS</shortName>
        <ecNumber evidence="6 17">4.2.3.4</ecNumber>
    </recommendedName>
</protein>
<dbReference type="InterPro" id="IPR030963">
    <property type="entry name" value="DHQ_synth_fam"/>
</dbReference>
<evidence type="ECO:0000256" key="3">
    <source>
        <dbReference type="ARBA" id="ARBA00004496"/>
    </source>
</evidence>
<comment type="cofactor">
    <cofactor evidence="2 17">
        <name>NAD(+)</name>
        <dbReference type="ChEBI" id="CHEBI:57540"/>
    </cofactor>
</comment>
<dbReference type="Pfam" id="PF24621">
    <property type="entry name" value="DHQS_C"/>
    <property type="match status" value="1"/>
</dbReference>
<feature type="binding site" evidence="17">
    <location>
        <position position="184"/>
    </location>
    <ligand>
        <name>Zn(2+)</name>
        <dbReference type="ChEBI" id="CHEBI:29105"/>
    </ligand>
</feature>
<evidence type="ECO:0000256" key="8">
    <source>
        <dbReference type="ARBA" id="ARBA00022490"/>
    </source>
</evidence>
<dbReference type="Gene3D" id="3.40.50.1970">
    <property type="match status" value="1"/>
</dbReference>
<evidence type="ECO:0000256" key="2">
    <source>
        <dbReference type="ARBA" id="ARBA00001911"/>
    </source>
</evidence>
<comment type="function">
    <text evidence="17">Catalyzes the conversion of 3-deoxy-D-arabino-heptulosonate 7-phosphate (DAHP) to dehydroquinate (DHQ).</text>
</comment>
<comment type="catalytic activity">
    <reaction evidence="1 17">
        <text>7-phospho-2-dehydro-3-deoxy-D-arabino-heptonate = 3-dehydroquinate + phosphate</text>
        <dbReference type="Rhea" id="RHEA:21968"/>
        <dbReference type="ChEBI" id="CHEBI:32364"/>
        <dbReference type="ChEBI" id="CHEBI:43474"/>
        <dbReference type="ChEBI" id="CHEBI:58394"/>
        <dbReference type="EC" id="4.2.3.4"/>
    </reaction>
</comment>
<dbReference type="PIRSF" id="PIRSF001455">
    <property type="entry name" value="DHQ_synth"/>
    <property type="match status" value="1"/>
</dbReference>
<evidence type="ECO:0000256" key="16">
    <source>
        <dbReference type="ARBA" id="ARBA00023285"/>
    </source>
</evidence>
<dbReference type="RefSeq" id="WP_091656615.1">
    <property type="nucleotide sequence ID" value="NZ_FONT01000001.1"/>
</dbReference>
<dbReference type="SUPFAM" id="SSF56796">
    <property type="entry name" value="Dehydroquinate synthase-like"/>
    <property type="match status" value="1"/>
</dbReference>
<feature type="binding site" evidence="17">
    <location>
        <position position="264"/>
    </location>
    <ligand>
        <name>Zn(2+)</name>
        <dbReference type="ChEBI" id="CHEBI:29105"/>
    </ligand>
</feature>
<feature type="binding site" evidence="17">
    <location>
        <begin position="72"/>
        <end position="77"/>
    </location>
    <ligand>
        <name>NAD(+)</name>
        <dbReference type="ChEBI" id="CHEBI:57540"/>
    </ligand>
</feature>
<name>A0A1I1ZTP2_9BACI</name>
<dbReference type="UniPathway" id="UPA00053">
    <property type="reaction ID" value="UER00085"/>
</dbReference>
<feature type="binding site" evidence="17">
    <location>
        <position position="151"/>
    </location>
    <ligand>
        <name>NAD(+)</name>
        <dbReference type="ChEBI" id="CHEBI:57540"/>
    </ligand>
</feature>
<dbReference type="FunFam" id="3.40.50.1970:FF:000001">
    <property type="entry name" value="3-dehydroquinate synthase"/>
    <property type="match status" value="1"/>
</dbReference>
<dbReference type="STRING" id="930128.SAMN05192532_101387"/>
<evidence type="ECO:0000256" key="12">
    <source>
        <dbReference type="ARBA" id="ARBA00022833"/>
    </source>
</evidence>
<comment type="pathway">
    <text evidence="4 17">Metabolic intermediate biosynthesis; chorismate biosynthesis; chorismate from D-erythrose 4-phosphate and phosphoenolpyruvate: step 2/7.</text>
</comment>
<dbReference type="GO" id="GO:0005737">
    <property type="term" value="C:cytoplasm"/>
    <property type="evidence" value="ECO:0007669"/>
    <property type="project" value="UniProtKB-SubCell"/>
</dbReference>
<dbReference type="AlphaFoldDB" id="A0A1I1ZTP2"/>
<evidence type="ECO:0000256" key="4">
    <source>
        <dbReference type="ARBA" id="ARBA00004661"/>
    </source>
</evidence>
<evidence type="ECO:0000256" key="7">
    <source>
        <dbReference type="ARBA" id="ARBA00017684"/>
    </source>
</evidence>
<reference evidence="20 21" key="1">
    <citation type="submission" date="2016-10" db="EMBL/GenBank/DDBJ databases">
        <authorList>
            <person name="de Groot N.N."/>
        </authorList>
    </citation>
    <scope>NUCLEOTIDE SEQUENCE [LARGE SCALE GENOMIC DNA]</scope>
    <source>
        <strain evidence="20 21">DSM 23995</strain>
    </source>
</reference>
<evidence type="ECO:0000256" key="9">
    <source>
        <dbReference type="ARBA" id="ARBA00022605"/>
    </source>
</evidence>
<dbReference type="OrthoDB" id="9806583at2"/>
<evidence type="ECO:0000259" key="19">
    <source>
        <dbReference type="Pfam" id="PF24621"/>
    </source>
</evidence>
<evidence type="ECO:0000256" key="13">
    <source>
        <dbReference type="ARBA" id="ARBA00023027"/>
    </source>
</evidence>
<proteinExistence type="inferred from homology"/>
<dbReference type="HAMAP" id="MF_00110">
    <property type="entry name" value="DHQ_synthase"/>
    <property type="match status" value="1"/>
</dbReference>
<evidence type="ECO:0000313" key="21">
    <source>
        <dbReference type="Proteomes" id="UP000199516"/>
    </source>
</evidence>
<dbReference type="Gene3D" id="1.20.1090.10">
    <property type="entry name" value="Dehydroquinate synthase-like - alpha domain"/>
    <property type="match status" value="1"/>
</dbReference>
<dbReference type="EMBL" id="FONT01000001">
    <property type="protein sequence ID" value="SFE33973.1"/>
    <property type="molecule type" value="Genomic_DNA"/>
</dbReference>
<comment type="cofactor">
    <cofactor evidence="17">
        <name>Co(2+)</name>
        <dbReference type="ChEBI" id="CHEBI:48828"/>
    </cofactor>
    <cofactor evidence="17">
        <name>Zn(2+)</name>
        <dbReference type="ChEBI" id="CHEBI:29105"/>
    </cofactor>
    <text evidence="17">Binds 1 divalent metal cation per subunit. Can use either Co(2+) or Zn(2+).</text>
</comment>
<feature type="binding site" evidence="17">
    <location>
        <begin position="130"/>
        <end position="131"/>
    </location>
    <ligand>
        <name>NAD(+)</name>
        <dbReference type="ChEBI" id="CHEBI:57540"/>
    </ligand>
</feature>
<sequence>MEELVVTTDHTSYPVFIGEGIRHQCSSLLYDILKERSKVLIITDETVAELYADDVVRSVSNALSAGVCKVPSGETSKSMDVYHKVMTACIQEGLDRQSIIIALGGGVIGDLAGFAAATYMRGIPFIQMPTTLLAQDSSVGGKTGINHELGKNLIGAFHQPAAVLYDTETLHTLPDKEWRSGFAEMIKHAYIKDPEFLTWLKENVHSLEDIKDSQLLRFLKRSIAIKAEIVKEDEKESGVRAFLNFGHTLGHAVEKESGYGGMTHGEAVAAGMIFAMKVSNRLGYSKWDVTQEAEWLKALGYPIEAPSQYSSHQLIEVMKNDKKASKGNITFVLLEKPGSPFLETVDERTLAHILEETKEGGVI</sequence>
<evidence type="ECO:0000256" key="15">
    <source>
        <dbReference type="ARBA" id="ARBA00023239"/>
    </source>
</evidence>
<comment type="subcellular location">
    <subcellularLocation>
        <location evidence="3 17">Cytoplasm</location>
    </subcellularLocation>
</comment>
<dbReference type="GO" id="GO:0003856">
    <property type="term" value="F:3-dehydroquinate synthase activity"/>
    <property type="evidence" value="ECO:0007669"/>
    <property type="project" value="UniProtKB-UniRule"/>
</dbReference>
<evidence type="ECO:0000256" key="5">
    <source>
        <dbReference type="ARBA" id="ARBA00005412"/>
    </source>
</evidence>
<feature type="binding site" evidence="17">
    <location>
        <begin position="169"/>
        <end position="172"/>
    </location>
    <ligand>
        <name>NAD(+)</name>
        <dbReference type="ChEBI" id="CHEBI:57540"/>
    </ligand>
</feature>
<dbReference type="Pfam" id="PF01761">
    <property type="entry name" value="DHQ_synthase"/>
    <property type="match status" value="1"/>
</dbReference>
<dbReference type="GO" id="GO:0008652">
    <property type="term" value="P:amino acid biosynthetic process"/>
    <property type="evidence" value="ECO:0007669"/>
    <property type="project" value="UniProtKB-KW"/>
</dbReference>
<evidence type="ECO:0000256" key="14">
    <source>
        <dbReference type="ARBA" id="ARBA00023141"/>
    </source>
</evidence>
<keyword evidence="9 17" id="KW-0028">Amino-acid biosynthesis</keyword>
<keyword evidence="13 17" id="KW-0520">NAD</keyword>
<feature type="domain" description="3-dehydroquinate synthase N-terminal" evidence="18">
    <location>
        <begin position="68"/>
        <end position="179"/>
    </location>
</feature>
<dbReference type="GO" id="GO:0009073">
    <property type="term" value="P:aromatic amino acid family biosynthetic process"/>
    <property type="evidence" value="ECO:0007669"/>
    <property type="project" value="UniProtKB-KW"/>
</dbReference>
<feature type="domain" description="3-dehydroquinate synthase C-terminal" evidence="19">
    <location>
        <begin position="181"/>
        <end position="324"/>
    </location>
</feature>
<keyword evidence="21" id="KW-1185">Reference proteome</keyword>
<dbReference type="InterPro" id="IPR030960">
    <property type="entry name" value="DHQS/DOIS_N"/>
</dbReference>
<dbReference type="NCBIfam" id="TIGR01357">
    <property type="entry name" value="aroB"/>
    <property type="match status" value="1"/>
</dbReference>
<dbReference type="PANTHER" id="PTHR43622">
    <property type="entry name" value="3-DEHYDROQUINATE SYNTHASE"/>
    <property type="match status" value="1"/>
</dbReference>
<keyword evidence="14 17" id="KW-0057">Aromatic amino acid biosynthesis</keyword>
<dbReference type="PANTHER" id="PTHR43622:SF7">
    <property type="entry name" value="3-DEHYDROQUINATE SYNTHASE, CHLOROPLASTIC"/>
    <property type="match status" value="1"/>
</dbReference>
<dbReference type="InterPro" id="IPR050071">
    <property type="entry name" value="Dehydroquinate_synthase"/>
</dbReference>
<dbReference type="InterPro" id="IPR016037">
    <property type="entry name" value="DHQ_synth_AroB"/>
</dbReference>
<evidence type="ECO:0000256" key="10">
    <source>
        <dbReference type="ARBA" id="ARBA00022723"/>
    </source>
</evidence>
<keyword evidence="12 17" id="KW-0862">Zinc</keyword>
<keyword evidence="10 17" id="KW-0479">Metal-binding</keyword>
<evidence type="ECO:0000313" key="20">
    <source>
        <dbReference type="EMBL" id="SFE33973.1"/>
    </source>
</evidence>
<keyword evidence="15 17" id="KW-0456">Lyase</keyword>
<evidence type="ECO:0000256" key="17">
    <source>
        <dbReference type="HAMAP-Rule" id="MF_00110"/>
    </source>
</evidence>
<comment type="similarity">
    <text evidence="5 17">Belongs to the sugar phosphate cyclases superfamily. Dehydroquinate synthase family.</text>
</comment>
<dbReference type="GO" id="GO:0046872">
    <property type="term" value="F:metal ion binding"/>
    <property type="evidence" value="ECO:0007669"/>
    <property type="project" value="UniProtKB-KW"/>
</dbReference>
<evidence type="ECO:0000256" key="11">
    <source>
        <dbReference type="ARBA" id="ARBA00022741"/>
    </source>
</evidence>
<accession>A0A1I1ZTP2</accession>
<evidence type="ECO:0000259" key="18">
    <source>
        <dbReference type="Pfam" id="PF01761"/>
    </source>
</evidence>
<dbReference type="CDD" id="cd08195">
    <property type="entry name" value="DHQS"/>
    <property type="match status" value="1"/>
</dbReference>
<gene>
    <name evidence="17" type="primary">aroB</name>
    <name evidence="20" type="ORF">SAMN05192532_101387</name>
</gene>
<feature type="binding site" evidence="17">
    <location>
        <position position="142"/>
    </location>
    <ligand>
        <name>NAD(+)</name>
        <dbReference type="ChEBI" id="CHEBI:57540"/>
    </ligand>
</feature>
<keyword evidence="16 17" id="KW-0170">Cobalt</keyword>
<keyword evidence="8 17" id="KW-0963">Cytoplasm</keyword>
<dbReference type="GO" id="GO:0009423">
    <property type="term" value="P:chorismate biosynthetic process"/>
    <property type="evidence" value="ECO:0007669"/>
    <property type="project" value="UniProtKB-UniRule"/>
</dbReference>
<dbReference type="EC" id="4.2.3.4" evidence="6 17"/>